<sequence length="176" mass="19984">MHSPKADASVYLQAEVEKDFDSSDVVWVQNGSSKTTEVAAYGIASDYVLSDELHEMQAGITNCWFRYKGETAVYRGWLGDENSSLVCKDTAERPAQYERIASGMYASKFEDYCLTLRKENRAARERMAKQEQERQQALKQFESFKQQNPNAFRDMENDGLLPVYSGGSGSCTYSYQ</sequence>
<name>A0AB37UN80_9CYAN</name>
<evidence type="ECO:0000256" key="1">
    <source>
        <dbReference type="SAM" id="Coils"/>
    </source>
</evidence>
<gene>
    <name evidence="2" type="ORF">DSM107010_19770</name>
</gene>
<reference evidence="2 3" key="1">
    <citation type="journal article" date="2019" name="Genome Biol. Evol.">
        <title>Day and night: Metabolic profiles and evolutionary relationships of six axenic non-marine cyanobacteria.</title>
        <authorList>
            <person name="Will S.E."/>
            <person name="Henke P."/>
            <person name="Boedeker C."/>
            <person name="Huang S."/>
            <person name="Brinkmann H."/>
            <person name="Rohde M."/>
            <person name="Jarek M."/>
            <person name="Friedl T."/>
            <person name="Seufert S."/>
            <person name="Schumacher M."/>
            <person name="Overmann J."/>
            <person name="Neumann-Schaal M."/>
            <person name="Petersen J."/>
        </authorList>
    </citation>
    <scope>NUCLEOTIDE SEQUENCE [LARGE SCALE GENOMIC DNA]</scope>
    <source>
        <strain evidence="2 3">SAG 39.79</strain>
    </source>
</reference>
<proteinExistence type="predicted"/>
<comment type="caution">
    <text evidence="2">The sequence shown here is derived from an EMBL/GenBank/DDBJ whole genome shotgun (WGS) entry which is preliminary data.</text>
</comment>
<evidence type="ECO:0000313" key="3">
    <source>
        <dbReference type="Proteomes" id="UP000282574"/>
    </source>
</evidence>
<dbReference type="AlphaFoldDB" id="A0AB37UN80"/>
<feature type="coiled-coil region" evidence="1">
    <location>
        <begin position="113"/>
        <end position="147"/>
    </location>
</feature>
<keyword evidence="3" id="KW-1185">Reference proteome</keyword>
<dbReference type="Proteomes" id="UP000282574">
    <property type="component" value="Unassembled WGS sequence"/>
</dbReference>
<dbReference type="EMBL" id="RSCK01000011">
    <property type="protein sequence ID" value="RUT12847.1"/>
    <property type="molecule type" value="Genomic_DNA"/>
</dbReference>
<organism evidence="2 3">
    <name type="scientific">Chroococcidiopsis cubana SAG 39.79</name>
    <dbReference type="NCBI Taxonomy" id="388085"/>
    <lineage>
        <taxon>Bacteria</taxon>
        <taxon>Bacillati</taxon>
        <taxon>Cyanobacteriota</taxon>
        <taxon>Cyanophyceae</taxon>
        <taxon>Chroococcidiopsidales</taxon>
        <taxon>Chroococcidiopsidaceae</taxon>
        <taxon>Chroococcidiopsis</taxon>
    </lineage>
</organism>
<evidence type="ECO:0000313" key="2">
    <source>
        <dbReference type="EMBL" id="RUT12847.1"/>
    </source>
</evidence>
<keyword evidence="1" id="KW-0175">Coiled coil</keyword>
<protein>
    <submittedName>
        <fullName evidence="2">Uncharacterized protein</fullName>
    </submittedName>
</protein>
<accession>A0AB37UN80</accession>